<evidence type="ECO:0000256" key="3">
    <source>
        <dbReference type="ARBA" id="ARBA00023002"/>
    </source>
</evidence>
<keyword evidence="6" id="KW-0732">Signal</keyword>
<feature type="domain" description="Golvesin/Xly CBD-like" evidence="7">
    <location>
        <begin position="535"/>
        <end position="667"/>
    </location>
</feature>
<feature type="signal peptide" evidence="6">
    <location>
        <begin position="1"/>
        <end position="25"/>
    </location>
</feature>
<evidence type="ECO:0000313" key="9">
    <source>
        <dbReference type="Proteomes" id="UP001204376"/>
    </source>
</evidence>
<accession>A0ABT1SZW7</accession>
<keyword evidence="5" id="KW-0411">Iron-sulfur</keyword>
<dbReference type="SUPFAM" id="SSF51905">
    <property type="entry name" value="FAD/NAD(P)-binding domain"/>
    <property type="match status" value="1"/>
</dbReference>
<evidence type="ECO:0000256" key="6">
    <source>
        <dbReference type="SAM" id="SignalP"/>
    </source>
</evidence>
<gene>
    <name evidence="8" type="ORF">NPE20_07300</name>
</gene>
<evidence type="ECO:0000259" key="7">
    <source>
        <dbReference type="Pfam" id="PF25275"/>
    </source>
</evidence>
<evidence type="ECO:0000256" key="4">
    <source>
        <dbReference type="ARBA" id="ARBA00023004"/>
    </source>
</evidence>
<dbReference type="EMBL" id="JANHOH010000001">
    <property type="protein sequence ID" value="MCQ6957755.1"/>
    <property type="molecule type" value="Genomic_DNA"/>
</dbReference>
<keyword evidence="2" id="KW-0479">Metal-binding</keyword>
<evidence type="ECO:0000256" key="2">
    <source>
        <dbReference type="ARBA" id="ARBA00022723"/>
    </source>
</evidence>
<name>A0ABT1SZW7_9SPHI</name>
<dbReference type="Pfam" id="PF12831">
    <property type="entry name" value="FAD_oxidored"/>
    <property type="match status" value="1"/>
</dbReference>
<feature type="chain" id="PRO_5047332683" evidence="6">
    <location>
        <begin position="26"/>
        <end position="670"/>
    </location>
</feature>
<evidence type="ECO:0000256" key="5">
    <source>
        <dbReference type="ARBA" id="ARBA00023014"/>
    </source>
</evidence>
<dbReference type="InterPro" id="IPR039650">
    <property type="entry name" value="HdrA-like"/>
</dbReference>
<evidence type="ECO:0000313" key="8">
    <source>
        <dbReference type="EMBL" id="MCQ6957755.1"/>
    </source>
</evidence>
<organism evidence="8 9">
    <name type="scientific">Mucilaginibacter aquariorum</name>
    <dbReference type="NCBI Taxonomy" id="2967225"/>
    <lineage>
        <taxon>Bacteria</taxon>
        <taxon>Pseudomonadati</taxon>
        <taxon>Bacteroidota</taxon>
        <taxon>Sphingobacteriia</taxon>
        <taxon>Sphingobacteriales</taxon>
        <taxon>Sphingobacteriaceae</taxon>
        <taxon>Mucilaginibacter</taxon>
    </lineage>
</organism>
<dbReference type="PANTHER" id="PTHR43498:SF1">
    <property type="entry name" value="COB--COM HETERODISULFIDE REDUCTASE IRON-SULFUR SUBUNIT A"/>
    <property type="match status" value="1"/>
</dbReference>
<dbReference type="Pfam" id="PF25275">
    <property type="entry name" value="Golvesin_C"/>
    <property type="match status" value="1"/>
</dbReference>
<sequence length="670" mass="74147">MKKYKKIVAFLLVALSFITIPDARAQKGNVIEADVCVYGGTSAGVIAAYTAKRMGKKVILIEPGKHLGGMTTGGLGYTDIGNKYVVTGLARDFYRRIGEHYQKFEQWIFEPKVAEGIFNDYVKMAGFSVLYENRIIKVNKAGNQLREIVVENTAKPTVANRKTISAKVFIDCTYEGDLMALAGVSYTVGREANSRYNETINGVELMEGHQFPDGIDPYVVPGDPKSGLLWGIGNLQLQPKGAGDKKVQAYNFRITLTNVPENRIAITKPENYDPKKYELLIRLKEKKPWKALSDVFIWSLMPNGKTDINNKGGFSTDMIGMNWDYPNADYNKRAILWKQHEDYTKGLLYFVGNDPRIPENIRAEMQKWGYPKDEFTDNHNWTPQLYIREARRMIGELVMTQHYCQGKEVANDGVGMAAYTMDSHNCDRQVVNGVVKNEGNVEVGGFGPYPISYRAIIPKEKEAANLFVPVCLSATHIAYGSIRMEPVFMVLGQSAAVAACQAIDKKIAIQQVNVTDVQSILKNNPLADGSTPELLVDNGDTNAEVTGNWKTEKNGGYGPSFLVDTSKAVTAGSVKFTPEVVKDGTYHVYSYFPKAKNGSTKTVITVYDGQKATEKIINQADIQVQGQTSGEWISLGSYKLSIGKKAYVQVSNKNADGAIIADAVLFVPVR</sequence>
<keyword evidence="9" id="KW-1185">Reference proteome</keyword>
<dbReference type="InterPro" id="IPR033803">
    <property type="entry name" value="CBD-like_Golvesin-Xly"/>
</dbReference>
<reference evidence="8 9" key="1">
    <citation type="submission" date="2022-07" db="EMBL/GenBank/DDBJ databases">
        <title>Mucilaginibacter sp. JC4.</title>
        <authorList>
            <person name="Le V."/>
            <person name="Ko S.-R."/>
            <person name="Ahn C.-Y."/>
            <person name="Oh H.-M."/>
        </authorList>
    </citation>
    <scope>NUCLEOTIDE SEQUENCE [LARGE SCALE GENOMIC DNA]</scope>
    <source>
        <strain evidence="8 9">JC4</strain>
    </source>
</reference>
<dbReference type="RefSeq" id="WP_256537948.1">
    <property type="nucleotide sequence ID" value="NZ_JANHOH010000001.1"/>
</dbReference>
<dbReference type="PANTHER" id="PTHR43498">
    <property type="entry name" value="FERREDOXIN:COB-COM HETERODISULFIDE REDUCTASE SUBUNIT A"/>
    <property type="match status" value="1"/>
</dbReference>
<keyword evidence="1" id="KW-0004">4Fe-4S</keyword>
<keyword evidence="4" id="KW-0408">Iron</keyword>
<protein>
    <submittedName>
        <fullName evidence="8">FAD-dependent oxidoreductase</fullName>
    </submittedName>
</protein>
<dbReference type="Gene3D" id="3.50.50.60">
    <property type="entry name" value="FAD/NAD(P)-binding domain"/>
    <property type="match status" value="1"/>
</dbReference>
<comment type="caution">
    <text evidence="8">The sequence shown here is derived from an EMBL/GenBank/DDBJ whole genome shotgun (WGS) entry which is preliminary data.</text>
</comment>
<keyword evidence="3" id="KW-0560">Oxidoreductase</keyword>
<dbReference type="InterPro" id="IPR036188">
    <property type="entry name" value="FAD/NAD-bd_sf"/>
</dbReference>
<dbReference type="Proteomes" id="UP001204376">
    <property type="component" value="Unassembled WGS sequence"/>
</dbReference>
<evidence type="ECO:0000256" key="1">
    <source>
        <dbReference type="ARBA" id="ARBA00022485"/>
    </source>
</evidence>
<proteinExistence type="predicted"/>